<sequence>MTFNIHGIKSVKSEQELFLQKSKPDILLLQETYLSKKTYRCRIPGYSCIESKSEITKGGTGLLIGVRDKSGLKITELNINPTWMSGEILGSLDKKIALN</sequence>
<reference evidence="2" key="1">
    <citation type="submission" date="2017-01" db="EMBL/GenBank/DDBJ databases">
        <authorList>
            <person name="Wang Y."/>
            <person name="White M."/>
            <person name="Kvist S."/>
            <person name="Moncalvo J.-M."/>
        </authorList>
    </citation>
    <scope>NUCLEOTIDE SEQUENCE [LARGE SCALE GENOMIC DNA]</scope>
    <source>
        <strain evidence="2">ID-206-W2</strain>
    </source>
</reference>
<comment type="caution">
    <text evidence="1">The sequence shown here is derived from an EMBL/GenBank/DDBJ whole genome shotgun (WGS) entry which is preliminary data.</text>
</comment>
<evidence type="ECO:0008006" key="3">
    <source>
        <dbReference type="Google" id="ProtNLM"/>
    </source>
</evidence>
<dbReference type="InterPro" id="IPR036691">
    <property type="entry name" value="Endo/exonu/phosph_ase_sf"/>
</dbReference>
<dbReference type="Proteomes" id="UP000187429">
    <property type="component" value="Unassembled WGS sequence"/>
</dbReference>
<dbReference type="OrthoDB" id="416454at2759"/>
<name>A0A1R1Y575_9FUNG</name>
<organism evidence="1 2">
    <name type="scientific">Smittium culicis</name>
    <dbReference type="NCBI Taxonomy" id="133412"/>
    <lineage>
        <taxon>Eukaryota</taxon>
        <taxon>Fungi</taxon>
        <taxon>Fungi incertae sedis</taxon>
        <taxon>Zoopagomycota</taxon>
        <taxon>Kickxellomycotina</taxon>
        <taxon>Harpellomycetes</taxon>
        <taxon>Harpellales</taxon>
        <taxon>Legeriomycetaceae</taxon>
        <taxon>Smittium</taxon>
    </lineage>
</organism>
<proteinExistence type="predicted"/>
<dbReference type="Gene3D" id="3.60.10.10">
    <property type="entry name" value="Endonuclease/exonuclease/phosphatase"/>
    <property type="match status" value="1"/>
</dbReference>
<accession>A0A1R1Y575</accession>
<gene>
    <name evidence="1" type="ORF">AYI69_g5575</name>
</gene>
<evidence type="ECO:0000313" key="2">
    <source>
        <dbReference type="Proteomes" id="UP000187429"/>
    </source>
</evidence>
<dbReference type="EMBL" id="LSSM01002357">
    <property type="protein sequence ID" value="OMJ22009.1"/>
    <property type="molecule type" value="Genomic_DNA"/>
</dbReference>
<protein>
    <recommendedName>
        <fullName evidence="3">Endonuclease/exonuclease/phosphatase domain-containing protein</fullName>
    </recommendedName>
</protein>
<evidence type="ECO:0000313" key="1">
    <source>
        <dbReference type="EMBL" id="OMJ22009.1"/>
    </source>
</evidence>
<keyword evidence="2" id="KW-1185">Reference proteome</keyword>
<dbReference type="SUPFAM" id="SSF56219">
    <property type="entry name" value="DNase I-like"/>
    <property type="match status" value="1"/>
</dbReference>
<dbReference type="AlphaFoldDB" id="A0A1R1Y575"/>